<dbReference type="GO" id="GO:0016758">
    <property type="term" value="F:hexosyltransferase activity"/>
    <property type="evidence" value="ECO:0007669"/>
    <property type="project" value="InterPro"/>
</dbReference>
<dbReference type="AlphaFoldDB" id="T1K706"/>
<dbReference type="Proteomes" id="UP000015104">
    <property type="component" value="Unassembled WGS sequence"/>
</dbReference>
<dbReference type="SUPFAM" id="SSF53756">
    <property type="entry name" value="UDP-Glycosyltransferase/glycogen phosphorylase"/>
    <property type="match status" value="1"/>
</dbReference>
<reference evidence="4" key="1">
    <citation type="submission" date="2011-08" db="EMBL/GenBank/DDBJ databases">
        <authorList>
            <person name="Rombauts S."/>
        </authorList>
    </citation>
    <scope>NUCLEOTIDE SEQUENCE</scope>
    <source>
        <strain evidence="4">London</strain>
    </source>
</reference>
<evidence type="ECO:0000256" key="1">
    <source>
        <dbReference type="ARBA" id="ARBA00022679"/>
    </source>
</evidence>
<dbReference type="PANTHER" id="PTHR48050">
    <property type="entry name" value="STEROL 3-BETA-GLUCOSYLTRANSFERASE"/>
    <property type="match status" value="1"/>
</dbReference>
<evidence type="ECO:0000313" key="3">
    <source>
        <dbReference type="EnsemblMetazoa" id="tetur06g02410.1"/>
    </source>
</evidence>
<dbReference type="HOGENOM" id="CLU_000537_0_0_1"/>
<reference evidence="3" key="2">
    <citation type="submission" date="2015-06" db="UniProtKB">
        <authorList>
            <consortium name="EnsemblMetazoa"/>
        </authorList>
    </citation>
    <scope>IDENTIFICATION</scope>
</reference>
<name>T1K706_TETUR</name>
<proteinExistence type="predicted"/>
<dbReference type="InterPro" id="IPR007235">
    <property type="entry name" value="Glyco_trans_28_C"/>
</dbReference>
<evidence type="ECO:0000313" key="4">
    <source>
        <dbReference type="Proteomes" id="UP000015104"/>
    </source>
</evidence>
<dbReference type="eggNOG" id="KOG1192">
    <property type="taxonomic scope" value="Eukaryota"/>
</dbReference>
<evidence type="ECO:0000259" key="2">
    <source>
        <dbReference type="Pfam" id="PF04101"/>
    </source>
</evidence>
<dbReference type="InterPro" id="IPR050426">
    <property type="entry name" value="Glycosyltransferase_28"/>
</dbReference>
<dbReference type="InterPro" id="IPR002213">
    <property type="entry name" value="UDP_glucos_trans"/>
</dbReference>
<sequence>MLSNVLIDFYFASFFSSGHVHSILGFAKALKAAGHEVCFTHREKYRHLAEKIGVSFIPLQMVDADGEELMIKLIDEFADKFRKDPMECFLEMAKFAGLGLEDAEAQFMAFFEPLNKIITERSNEFDAIISDFPGPLLRMYYHLIPCFPLVSTNPLVLYPSGPPCSSGYSVNSDKSKWSQFKDVSNRANSIFLKLPSQLSEAMRVPEFNADEFDLGKYSSSVQSFGFYHYPADLDYTECAPIRPKWHRIDCWIRKLVYFSLGTLGSADIPVMKKLIVVLAKSPHKFIVSKGPRGDALELADNMWGENYVNQIKIIEQVDLVITHGGNNTFMETLYYGKPMIVIPYFYDQYDNAQRVVDKKIGFRINPYEIKEDYLLDCIEKAVNDQELKNRIKAISQKMRNSKSLNEAIKTIETHIEKFQK</sequence>
<protein>
    <recommendedName>
        <fullName evidence="2">Glycosyl transferase family 28 C-terminal domain-containing protein</fullName>
    </recommendedName>
</protein>
<dbReference type="PANTHER" id="PTHR48050:SF13">
    <property type="entry name" value="STEROL 3-BETA-GLUCOSYLTRANSFERASE UGT80A2"/>
    <property type="match status" value="1"/>
</dbReference>
<dbReference type="EnsemblMetazoa" id="tetur06g02410.1">
    <property type="protein sequence ID" value="tetur06g02410.1"/>
    <property type="gene ID" value="tetur06g02410"/>
</dbReference>
<dbReference type="Gene3D" id="3.40.50.2000">
    <property type="entry name" value="Glycogen Phosphorylase B"/>
    <property type="match status" value="2"/>
</dbReference>
<dbReference type="EMBL" id="CAEY01001798">
    <property type="status" value="NOT_ANNOTATED_CDS"/>
    <property type="molecule type" value="Genomic_DNA"/>
</dbReference>
<feature type="domain" description="Glycosyl transferase family 28 C-terminal" evidence="2">
    <location>
        <begin position="312"/>
        <end position="398"/>
    </location>
</feature>
<dbReference type="Pfam" id="PF04101">
    <property type="entry name" value="Glyco_tran_28_C"/>
    <property type="match status" value="1"/>
</dbReference>
<organism evidence="3 4">
    <name type="scientific">Tetranychus urticae</name>
    <name type="common">Two-spotted spider mite</name>
    <dbReference type="NCBI Taxonomy" id="32264"/>
    <lineage>
        <taxon>Eukaryota</taxon>
        <taxon>Metazoa</taxon>
        <taxon>Ecdysozoa</taxon>
        <taxon>Arthropoda</taxon>
        <taxon>Chelicerata</taxon>
        <taxon>Arachnida</taxon>
        <taxon>Acari</taxon>
        <taxon>Acariformes</taxon>
        <taxon>Trombidiformes</taxon>
        <taxon>Prostigmata</taxon>
        <taxon>Eleutherengona</taxon>
        <taxon>Raphignathae</taxon>
        <taxon>Tetranychoidea</taxon>
        <taxon>Tetranychidae</taxon>
        <taxon>Tetranychus</taxon>
    </lineage>
</organism>
<accession>T1K706</accession>
<dbReference type="GO" id="GO:0008194">
    <property type="term" value="F:UDP-glycosyltransferase activity"/>
    <property type="evidence" value="ECO:0007669"/>
    <property type="project" value="InterPro"/>
</dbReference>
<dbReference type="CDD" id="cd03784">
    <property type="entry name" value="GT1_Gtf-like"/>
    <property type="match status" value="1"/>
</dbReference>
<keyword evidence="4" id="KW-1185">Reference proteome</keyword>
<keyword evidence="1" id="KW-0808">Transferase</keyword>